<dbReference type="Proteomes" id="UP000831796">
    <property type="component" value="Chromosome"/>
</dbReference>
<dbReference type="RefSeq" id="WP_244676045.1">
    <property type="nucleotide sequence ID" value="NZ_CP095046.1"/>
</dbReference>
<proteinExistence type="predicted"/>
<reference evidence="1" key="1">
    <citation type="submission" date="2022-04" db="EMBL/GenBank/DDBJ databases">
        <title>Hymenobacter sp. isolated from the air.</title>
        <authorList>
            <person name="Won M."/>
            <person name="Lee C.-M."/>
            <person name="Woen H.-Y."/>
            <person name="Kwon S.-W."/>
        </authorList>
    </citation>
    <scope>NUCLEOTIDE SEQUENCE</scope>
    <source>
        <strain evidence="1">5116S-3</strain>
    </source>
</reference>
<gene>
    <name evidence="1" type="ORF">MUN79_01445</name>
</gene>
<evidence type="ECO:0000313" key="1">
    <source>
        <dbReference type="EMBL" id="UOQ72687.1"/>
    </source>
</evidence>
<protein>
    <submittedName>
        <fullName evidence="1">Uncharacterized protein</fullName>
    </submittedName>
</protein>
<dbReference type="EMBL" id="CP095046">
    <property type="protein sequence ID" value="UOQ72687.1"/>
    <property type="molecule type" value="Genomic_DNA"/>
</dbReference>
<organism evidence="1 2">
    <name type="scientific">Hymenobacter cellulosilyticus</name>
    <dbReference type="NCBI Taxonomy" id="2932248"/>
    <lineage>
        <taxon>Bacteria</taxon>
        <taxon>Pseudomonadati</taxon>
        <taxon>Bacteroidota</taxon>
        <taxon>Cytophagia</taxon>
        <taxon>Cytophagales</taxon>
        <taxon>Hymenobacteraceae</taxon>
        <taxon>Hymenobacter</taxon>
    </lineage>
</organism>
<name>A0A8T9Q593_9BACT</name>
<dbReference type="KEGG" id="hcu:MUN79_01445"/>
<dbReference type="AlphaFoldDB" id="A0A8T9Q593"/>
<keyword evidence="2" id="KW-1185">Reference proteome</keyword>
<sequence>MVSRRPGSYSGCLPAGAPQHFSGLPHDPDAIADTWETLLRVLQKADATATKGKIRWAETIAPHLEPDRNQSASFRYFRRGLLAAPAR</sequence>
<evidence type="ECO:0000313" key="2">
    <source>
        <dbReference type="Proteomes" id="UP000831796"/>
    </source>
</evidence>
<accession>A0A8T9Q593</accession>